<dbReference type="Proteomes" id="UP001458880">
    <property type="component" value="Unassembled WGS sequence"/>
</dbReference>
<comment type="caution">
    <text evidence="2">The sequence shown here is derived from an EMBL/GenBank/DDBJ whole genome shotgun (WGS) entry which is preliminary data.</text>
</comment>
<proteinExistence type="predicted"/>
<evidence type="ECO:0000313" key="3">
    <source>
        <dbReference type="Proteomes" id="UP001458880"/>
    </source>
</evidence>
<evidence type="ECO:0000256" key="1">
    <source>
        <dbReference type="SAM" id="MobiDB-lite"/>
    </source>
</evidence>
<evidence type="ECO:0000313" key="2">
    <source>
        <dbReference type="EMBL" id="KAK9696359.1"/>
    </source>
</evidence>
<gene>
    <name evidence="2" type="ORF">QE152_g31942</name>
</gene>
<dbReference type="EMBL" id="JASPKY010000453">
    <property type="protein sequence ID" value="KAK9696359.1"/>
    <property type="molecule type" value="Genomic_DNA"/>
</dbReference>
<reference evidence="2 3" key="1">
    <citation type="journal article" date="2024" name="BMC Genomics">
        <title>De novo assembly and annotation of Popillia japonica's genome with initial clues to its potential as an invasive pest.</title>
        <authorList>
            <person name="Cucini C."/>
            <person name="Boschi S."/>
            <person name="Funari R."/>
            <person name="Cardaioli E."/>
            <person name="Iannotti N."/>
            <person name="Marturano G."/>
            <person name="Paoli F."/>
            <person name="Bruttini M."/>
            <person name="Carapelli A."/>
            <person name="Frati F."/>
            <person name="Nardi F."/>
        </authorList>
    </citation>
    <scope>NUCLEOTIDE SEQUENCE [LARGE SCALE GENOMIC DNA]</scope>
    <source>
        <strain evidence="2">DMR45628</strain>
    </source>
</reference>
<protein>
    <submittedName>
        <fullName evidence="2">Uncharacterized protein</fullName>
    </submittedName>
</protein>
<organism evidence="2 3">
    <name type="scientific">Popillia japonica</name>
    <name type="common">Japanese beetle</name>
    <dbReference type="NCBI Taxonomy" id="7064"/>
    <lineage>
        <taxon>Eukaryota</taxon>
        <taxon>Metazoa</taxon>
        <taxon>Ecdysozoa</taxon>
        <taxon>Arthropoda</taxon>
        <taxon>Hexapoda</taxon>
        <taxon>Insecta</taxon>
        <taxon>Pterygota</taxon>
        <taxon>Neoptera</taxon>
        <taxon>Endopterygota</taxon>
        <taxon>Coleoptera</taxon>
        <taxon>Polyphaga</taxon>
        <taxon>Scarabaeiformia</taxon>
        <taxon>Scarabaeidae</taxon>
        <taxon>Rutelinae</taxon>
        <taxon>Popillia</taxon>
    </lineage>
</organism>
<accession>A0AAW1J0N5</accession>
<dbReference type="AlphaFoldDB" id="A0AAW1J0N5"/>
<sequence length="162" mass="18577">MENGYNIRQAHTKEIKALHKLVFEYDSDRNNRKRLREFTRFSFKDIEDERHHVSKRKTDYAMNNLTLGELSLICNVLGMDNNVNNKEELIDFLCKKLDDMSVLTENGVSNNDDDGKQNGVHTLVKNNGDSGDDNVDLNDVHGASGISIVESHSRSQKRRQNL</sequence>
<feature type="region of interest" description="Disordered" evidence="1">
    <location>
        <begin position="108"/>
        <end position="137"/>
    </location>
</feature>
<name>A0AAW1J0N5_POPJA</name>
<keyword evidence="3" id="KW-1185">Reference proteome</keyword>